<dbReference type="Pfam" id="PF00023">
    <property type="entry name" value="Ank"/>
    <property type="match status" value="1"/>
</dbReference>
<feature type="region of interest" description="Disordered" evidence="4">
    <location>
        <begin position="71"/>
        <end position="102"/>
    </location>
</feature>
<dbReference type="SUPFAM" id="SSF48403">
    <property type="entry name" value="Ankyrin repeat"/>
    <property type="match status" value="1"/>
</dbReference>
<reference evidence="5 6" key="1">
    <citation type="submission" date="2023-05" db="EMBL/GenBank/DDBJ databases">
        <title>A 100% complete, gapless, phased diploid assembly of the Scenedesmus obliquus UTEX 3031 genome.</title>
        <authorList>
            <person name="Biondi T.C."/>
            <person name="Hanschen E.R."/>
            <person name="Kwon T."/>
            <person name="Eng W."/>
            <person name="Kruse C.P.S."/>
            <person name="Koehler S.I."/>
            <person name="Kunde Y."/>
            <person name="Gleasner C.D."/>
            <person name="You Mak K.T."/>
            <person name="Polle J."/>
            <person name="Hovde B.T."/>
            <person name="Starkenburg S.R."/>
        </authorList>
    </citation>
    <scope>NUCLEOTIDE SEQUENCE [LARGE SCALE GENOMIC DNA]</scope>
    <source>
        <strain evidence="5 6">DOE0152z</strain>
    </source>
</reference>
<dbReference type="Pfam" id="PF12796">
    <property type="entry name" value="Ank_2"/>
    <property type="match status" value="1"/>
</dbReference>
<dbReference type="Gene3D" id="1.25.40.20">
    <property type="entry name" value="Ankyrin repeat-containing domain"/>
    <property type="match status" value="1"/>
</dbReference>
<keyword evidence="6" id="KW-1185">Reference proteome</keyword>
<name>A0ABY8UU72_TETOB</name>
<dbReference type="PROSITE" id="PS50297">
    <property type="entry name" value="ANK_REP_REGION"/>
    <property type="match status" value="1"/>
</dbReference>
<protein>
    <submittedName>
        <fullName evidence="5">Uncharacterized protein</fullName>
    </submittedName>
</protein>
<feature type="repeat" description="ANK" evidence="3">
    <location>
        <begin position="17"/>
        <end position="49"/>
    </location>
</feature>
<gene>
    <name evidence="5" type="ORF">OEZ85_013572</name>
</gene>
<dbReference type="EMBL" id="CP126224">
    <property type="protein sequence ID" value="WIA23931.1"/>
    <property type="molecule type" value="Genomic_DNA"/>
</dbReference>
<feature type="compositionally biased region" description="Low complexity" evidence="4">
    <location>
        <begin position="71"/>
        <end position="97"/>
    </location>
</feature>
<sequence length="236" mass="24709">MPCRSDRLQGLLGQNPVGLSPLHVAAAAGRVDVLEWLSWAGCNVNQQLQIDVPLADALPIAMAAAADSSSSEATQAVPGSAAAAEQQQQQQQQQQEQQAKRLRRCDEDGLLAKAAAGSSSNRSCHLVAAALDGHPQQQQQQEQRLQQQQRLLLPADAIAGWALSSSTCYSLGCTALHVAAYYGQVEALQAMVQLPGVDVNAANAQGWTALHVAASLGHEAPAARRFTTQPPAAGGL</sequence>
<dbReference type="SMART" id="SM00248">
    <property type="entry name" value="ANK"/>
    <property type="match status" value="2"/>
</dbReference>
<proteinExistence type="predicted"/>
<evidence type="ECO:0000313" key="6">
    <source>
        <dbReference type="Proteomes" id="UP001244341"/>
    </source>
</evidence>
<dbReference type="PANTHER" id="PTHR24193">
    <property type="entry name" value="ANKYRIN REPEAT PROTEIN"/>
    <property type="match status" value="1"/>
</dbReference>
<dbReference type="InterPro" id="IPR002110">
    <property type="entry name" value="Ankyrin_rpt"/>
</dbReference>
<dbReference type="PANTHER" id="PTHR24193:SF121">
    <property type="entry name" value="ADA2A-CONTAINING COMPLEX COMPONENT 3, ISOFORM D"/>
    <property type="match status" value="1"/>
</dbReference>
<dbReference type="InterPro" id="IPR036770">
    <property type="entry name" value="Ankyrin_rpt-contain_sf"/>
</dbReference>
<evidence type="ECO:0000313" key="5">
    <source>
        <dbReference type="EMBL" id="WIA23931.1"/>
    </source>
</evidence>
<evidence type="ECO:0000256" key="3">
    <source>
        <dbReference type="PROSITE-ProRule" id="PRU00023"/>
    </source>
</evidence>
<accession>A0ABY8UU72</accession>
<dbReference type="PROSITE" id="PS50088">
    <property type="entry name" value="ANK_REPEAT"/>
    <property type="match status" value="2"/>
</dbReference>
<dbReference type="InterPro" id="IPR050663">
    <property type="entry name" value="Ankyrin-SOCS_Box"/>
</dbReference>
<keyword evidence="1" id="KW-0677">Repeat</keyword>
<feature type="repeat" description="ANK" evidence="3">
    <location>
        <begin position="171"/>
        <end position="204"/>
    </location>
</feature>
<keyword evidence="2 3" id="KW-0040">ANK repeat</keyword>
<organism evidence="5 6">
    <name type="scientific">Tetradesmus obliquus</name>
    <name type="common">Green alga</name>
    <name type="synonym">Acutodesmus obliquus</name>
    <dbReference type="NCBI Taxonomy" id="3088"/>
    <lineage>
        <taxon>Eukaryota</taxon>
        <taxon>Viridiplantae</taxon>
        <taxon>Chlorophyta</taxon>
        <taxon>core chlorophytes</taxon>
        <taxon>Chlorophyceae</taxon>
        <taxon>CS clade</taxon>
        <taxon>Sphaeropleales</taxon>
        <taxon>Scenedesmaceae</taxon>
        <taxon>Tetradesmus</taxon>
    </lineage>
</organism>
<evidence type="ECO:0000256" key="4">
    <source>
        <dbReference type="SAM" id="MobiDB-lite"/>
    </source>
</evidence>
<evidence type="ECO:0000256" key="1">
    <source>
        <dbReference type="ARBA" id="ARBA00022737"/>
    </source>
</evidence>
<evidence type="ECO:0000256" key="2">
    <source>
        <dbReference type="ARBA" id="ARBA00023043"/>
    </source>
</evidence>
<dbReference type="Proteomes" id="UP001244341">
    <property type="component" value="Chromosome 17b"/>
</dbReference>